<keyword evidence="4" id="KW-0808">Transferase</keyword>
<evidence type="ECO:0000256" key="2">
    <source>
        <dbReference type="ARBA" id="ARBA00012588"/>
    </source>
</evidence>
<gene>
    <name evidence="7" type="primary">glgA_1</name>
    <name evidence="7" type="ORF">SCARR_01892</name>
</gene>
<accession>A0A6C2UHZ2</accession>
<evidence type="ECO:0000256" key="4">
    <source>
        <dbReference type="ARBA" id="ARBA00022679"/>
    </source>
</evidence>
<evidence type="ECO:0000256" key="3">
    <source>
        <dbReference type="ARBA" id="ARBA00022676"/>
    </source>
</evidence>
<dbReference type="Pfam" id="PF00534">
    <property type="entry name" value="Glycos_transf_1"/>
    <property type="match status" value="1"/>
</dbReference>
<dbReference type="InterPro" id="IPR013534">
    <property type="entry name" value="Starch_synth_cat_dom"/>
</dbReference>
<protein>
    <recommendedName>
        <fullName evidence="2">starch synthase</fullName>
        <ecNumber evidence="2">2.4.1.21</ecNumber>
    </recommendedName>
</protein>
<keyword evidence="8" id="KW-1185">Reference proteome</keyword>
<dbReference type="AlphaFoldDB" id="A0A6C2UHZ2"/>
<keyword evidence="3" id="KW-0328">Glycosyltransferase</keyword>
<feature type="domain" description="Starch synthase catalytic" evidence="6">
    <location>
        <begin position="14"/>
        <end position="239"/>
    </location>
</feature>
<dbReference type="GO" id="GO:0009011">
    <property type="term" value="F:alpha-1,4-glucan glucosyltransferase (ADP-glucose donor) activity"/>
    <property type="evidence" value="ECO:0007669"/>
    <property type="project" value="UniProtKB-EC"/>
</dbReference>
<dbReference type="EMBL" id="CAAHFH010000001">
    <property type="protein sequence ID" value="VGO19832.1"/>
    <property type="molecule type" value="Genomic_DNA"/>
</dbReference>
<dbReference type="RefSeq" id="WP_136061298.1">
    <property type="nucleotide sequence ID" value="NZ_CAAHFH010000001.1"/>
</dbReference>
<name>A0A6C2UHZ2_9BACT</name>
<evidence type="ECO:0000256" key="1">
    <source>
        <dbReference type="ARBA" id="ARBA00001478"/>
    </source>
</evidence>
<dbReference type="Gene3D" id="3.40.50.2000">
    <property type="entry name" value="Glycogen Phosphorylase B"/>
    <property type="match status" value="2"/>
</dbReference>
<dbReference type="PANTHER" id="PTHR45825">
    <property type="entry name" value="GRANULE-BOUND STARCH SYNTHASE 1, CHLOROPLASTIC/AMYLOPLASTIC"/>
    <property type="match status" value="1"/>
</dbReference>
<comment type="catalytic activity">
    <reaction evidence="1">
        <text>[(1-&gt;4)-alpha-D-glucosyl](n) + ADP-alpha-D-glucose = [(1-&gt;4)-alpha-D-glucosyl](n+1) + ADP + H(+)</text>
        <dbReference type="Rhea" id="RHEA:18189"/>
        <dbReference type="Rhea" id="RHEA-COMP:9584"/>
        <dbReference type="Rhea" id="RHEA-COMP:9587"/>
        <dbReference type="ChEBI" id="CHEBI:15378"/>
        <dbReference type="ChEBI" id="CHEBI:15444"/>
        <dbReference type="ChEBI" id="CHEBI:57498"/>
        <dbReference type="ChEBI" id="CHEBI:456216"/>
        <dbReference type="EC" id="2.4.1.21"/>
    </reaction>
</comment>
<reference evidence="7 8" key="1">
    <citation type="submission" date="2019-04" db="EMBL/GenBank/DDBJ databases">
        <authorList>
            <person name="Van Vliet M D."/>
        </authorList>
    </citation>
    <scope>NUCLEOTIDE SEQUENCE [LARGE SCALE GENOMIC DNA]</scope>
    <source>
        <strain evidence="7 8">F21</strain>
    </source>
</reference>
<feature type="domain" description="Glycosyl transferase family 1" evidence="5">
    <location>
        <begin position="306"/>
        <end position="460"/>
    </location>
</feature>
<evidence type="ECO:0000313" key="7">
    <source>
        <dbReference type="EMBL" id="VGO19832.1"/>
    </source>
</evidence>
<dbReference type="InterPro" id="IPR001296">
    <property type="entry name" value="Glyco_trans_1"/>
</dbReference>
<dbReference type="EC" id="2.4.1.21" evidence="2"/>
<evidence type="ECO:0000313" key="8">
    <source>
        <dbReference type="Proteomes" id="UP000346198"/>
    </source>
</evidence>
<evidence type="ECO:0000259" key="5">
    <source>
        <dbReference type="Pfam" id="PF00534"/>
    </source>
</evidence>
<sequence>MAGKTKKKQKSPRILIVTPEITYLPSGMGNMTNKLSAKAGGLADVSASLVSALYELGADVHVALPHYRKMFHVDIGGFIDDELLIYKSKLPDDRIHLAEDRIFYYQDHVYSNSQETDLKIALAFQREVINNIIPTVKPDLIHCNDWMTGLIPGEARMLGIPSLFTFHNIHTVKTTLAHIEDRGIDAAEFWSNLYYEWPSANYFEARENNPVDFLCSGIFSSHFINTVSPTFMKEIVDNQHSFVPANIQWEVASKYHAGCGTGILNSPDASCDPETDEYLIERYGAADHFAAKRKNKVFLQERLGLEINPDAPMLFWPSRLDPVQKGCQLVSDILFKTIDKYRNENLQFVFIANGAYQQVFHDIVYQHDLYSRVGVCDFEEGLSHIGFAASDFMLIPSLFEPCGLPQMTSAIYGSLPIARDTGGLHDSVIQMDVENGTGNGFLFENYDGDGLAWAIDQAMEFYRLDEHTRGTHVGRIMTESKKRFNHEVTAQAYIDIYQQMLHRPLVDEVFEKVN</sequence>
<dbReference type="Pfam" id="PF08323">
    <property type="entry name" value="Glyco_transf_5"/>
    <property type="match status" value="1"/>
</dbReference>
<dbReference type="PANTHER" id="PTHR45825:SF11">
    <property type="entry name" value="ALPHA AMYLASE DOMAIN-CONTAINING PROTEIN"/>
    <property type="match status" value="1"/>
</dbReference>
<dbReference type="SUPFAM" id="SSF53756">
    <property type="entry name" value="UDP-Glycosyltransferase/glycogen phosphorylase"/>
    <property type="match status" value="1"/>
</dbReference>
<dbReference type="Proteomes" id="UP000346198">
    <property type="component" value="Unassembled WGS sequence"/>
</dbReference>
<organism evidence="7 8">
    <name type="scientific">Pontiella sulfatireligans</name>
    <dbReference type="NCBI Taxonomy" id="2750658"/>
    <lineage>
        <taxon>Bacteria</taxon>
        <taxon>Pseudomonadati</taxon>
        <taxon>Kiritimatiellota</taxon>
        <taxon>Kiritimatiellia</taxon>
        <taxon>Kiritimatiellales</taxon>
        <taxon>Pontiellaceae</taxon>
        <taxon>Pontiella</taxon>
    </lineage>
</organism>
<proteinExistence type="predicted"/>
<evidence type="ECO:0000259" key="6">
    <source>
        <dbReference type="Pfam" id="PF08323"/>
    </source>
</evidence>